<proteinExistence type="inferred from homology"/>
<gene>
    <name evidence="13 15" type="primary">ttcA</name>
    <name evidence="15" type="ORF">NB640_05990</name>
</gene>
<keyword evidence="3 13" id="KW-0820">tRNA-binding</keyword>
<comment type="function">
    <text evidence="13">Catalyzes the ATP-dependent 2-thiolation of cytidine in position 32 of tRNA, to form 2-thiocytidine (s(2)C32). The sulfur atoms are provided by the cysteine/cysteine desulfurase (IscS) system.</text>
</comment>
<evidence type="ECO:0000256" key="9">
    <source>
        <dbReference type="ARBA" id="ARBA00022842"/>
    </source>
</evidence>
<dbReference type="GO" id="GO:0005737">
    <property type="term" value="C:cytoplasm"/>
    <property type="evidence" value="ECO:0007669"/>
    <property type="project" value="UniProtKB-SubCell"/>
</dbReference>
<dbReference type="CDD" id="cd24138">
    <property type="entry name" value="TtcA-like"/>
    <property type="match status" value="1"/>
</dbReference>
<comment type="subunit">
    <text evidence="13">Homodimer.</text>
</comment>
<evidence type="ECO:0000256" key="10">
    <source>
        <dbReference type="ARBA" id="ARBA00022884"/>
    </source>
</evidence>
<accession>A0A9E9LYE8</accession>
<dbReference type="InterPro" id="IPR012089">
    <property type="entry name" value="tRNA_Cyd_32_2_STrfase"/>
</dbReference>
<dbReference type="PANTHER" id="PTHR43686:SF1">
    <property type="entry name" value="AMINOTRAN_5 DOMAIN-CONTAINING PROTEIN"/>
    <property type="match status" value="1"/>
</dbReference>
<dbReference type="SUPFAM" id="SSF52402">
    <property type="entry name" value="Adenine nucleotide alpha hydrolases-like"/>
    <property type="match status" value="1"/>
</dbReference>
<comment type="cofactor">
    <cofactor evidence="13">
        <name>Mg(2+)</name>
        <dbReference type="ChEBI" id="CHEBI:18420"/>
    </cofactor>
</comment>
<feature type="short sequence motif" description="PP-loop motif" evidence="13">
    <location>
        <begin position="49"/>
        <end position="54"/>
    </location>
</feature>
<dbReference type="PANTHER" id="PTHR43686">
    <property type="entry name" value="SULFURTRANSFERASE-RELATED"/>
    <property type="match status" value="1"/>
</dbReference>
<dbReference type="GO" id="GO:0000287">
    <property type="term" value="F:magnesium ion binding"/>
    <property type="evidence" value="ECO:0007669"/>
    <property type="project" value="UniProtKB-UniRule"/>
</dbReference>
<dbReference type="AlphaFoldDB" id="A0A9E9LYE8"/>
<dbReference type="Gene3D" id="3.40.50.620">
    <property type="entry name" value="HUPs"/>
    <property type="match status" value="1"/>
</dbReference>
<evidence type="ECO:0000256" key="5">
    <source>
        <dbReference type="ARBA" id="ARBA00022694"/>
    </source>
</evidence>
<dbReference type="PIRSF" id="PIRSF004976">
    <property type="entry name" value="ATPase_YdaO"/>
    <property type="match status" value="1"/>
</dbReference>
<evidence type="ECO:0000313" key="15">
    <source>
        <dbReference type="EMBL" id="WAW11179.1"/>
    </source>
</evidence>
<sequence>MTKAITRRQFKKTGYENTKLRKRLCRLTGQAIGDFNMIEAGDKVMVCLSGGKDSFCLLDILLVLQSRAPIHFDIIAVNLNQKQPGFPADILPRYLQERGIAYHIEEEDTYSIMKRLIPEGKAGCSLCARLRRGILYRVASEIGATKIALGHHRDDIIETFFLNLFFGAKLKGMPAKLLTDDGRHIVIRPLAYVKESDLVRYADKQQFPLIPCNFCGPFVNQQRSQIKALMREWEKRFPGRVENIFSALSTLVPSHLMDKHHFDFGSLSAEASLLPDTMEMLAAASTLPDEGDDASFPFVMTS</sequence>
<dbReference type="Proteomes" id="UP001156215">
    <property type="component" value="Chromosome"/>
</dbReference>
<keyword evidence="7 13" id="KW-0547">Nucleotide-binding</keyword>
<evidence type="ECO:0000256" key="13">
    <source>
        <dbReference type="HAMAP-Rule" id="MF_01850"/>
    </source>
</evidence>
<evidence type="ECO:0000256" key="6">
    <source>
        <dbReference type="ARBA" id="ARBA00022723"/>
    </source>
</evidence>
<dbReference type="InterPro" id="IPR035107">
    <property type="entry name" value="tRNA_thiolation_TtcA_Ctu1"/>
</dbReference>
<dbReference type="NCBIfam" id="NF007972">
    <property type="entry name" value="PRK10696.1"/>
    <property type="match status" value="1"/>
</dbReference>
<keyword evidence="9 13" id="KW-0460">Magnesium</keyword>
<dbReference type="GO" id="GO:0000049">
    <property type="term" value="F:tRNA binding"/>
    <property type="evidence" value="ECO:0007669"/>
    <property type="project" value="UniProtKB-KW"/>
</dbReference>
<dbReference type="EMBL" id="CP098242">
    <property type="protein sequence ID" value="WAW11179.1"/>
    <property type="molecule type" value="Genomic_DNA"/>
</dbReference>
<comment type="cofactor">
    <cofactor evidence="13">
        <name>[4Fe-4S] cluster</name>
        <dbReference type="ChEBI" id="CHEBI:49883"/>
    </cofactor>
    <text evidence="13">Binds 1 [4Fe-4S] cluster per subunit. The cluster is chelated by three Cys residues, the fourth Fe has a free coordination site that may bind a sulfur atom transferred from the persulfide of IscS.</text>
</comment>
<evidence type="ECO:0000259" key="14">
    <source>
        <dbReference type="Pfam" id="PF01171"/>
    </source>
</evidence>
<dbReference type="Pfam" id="PF01171">
    <property type="entry name" value="ATP_bind_3"/>
    <property type="match status" value="1"/>
</dbReference>
<feature type="domain" description="tRNA(Ile)-lysidine/2-thiocytidine synthase N-terminal" evidence="14">
    <location>
        <begin position="43"/>
        <end position="207"/>
    </location>
</feature>
<dbReference type="EC" id="2.8.1.-" evidence="13"/>
<keyword evidence="2 13" id="KW-0963">Cytoplasm</keyword>
<reference evidence="15" key="1">
    <citation type="journal article" date="2022" name="Front. Microbiol.">
        <title>New perspectives on an old grouping: The genomic and phenotypic variability of Oxalobacter formigenes and the implications for calcium oxalate stone prevention.</title>
        <authorList>
            <person name="Chmiel J.A."/>
            <person name="Carr C."/>
            <person name="Stuivenberg G.A."/>
            <person name="Venema R."/>
            <person name="Chanyi R.M."/>
            <person name="Al K.F."/>
            <person name="Giguere D."/>
            <person name="Say H."/>
            <person name="Akouris P.P."/>
            <person name="Dominguez Romero S.A."/>
            <person name="Kwong A."/>
            <person name="Tai V."/>
            <person name="Koval S.F."/>
            <person name="Razvi H."/>
            <person name="Bjazevic J."/>
            <person name="Burton J.P."/>
        </authorList>
    </citation>
    <scope>NUCLEOTIDE SEQUENCE</scope>
    <source>
        <strain evidence="15">WoOx3</strain>
    </source>
</reference>
<evidence type="ECO:0000256" key="3">
    <source>
        <dbReference type="ARBA" id="ARBA00022555"/>
    </source>
</evidence>
<name>A0A9E9LYE8_9BURK</name>
<dbReference type="GO" id="GO:0051539">
    <property type="term" value="F:4 iron, 4 sulfur cluster binding"/>
    <property type="evidence" value="ECO:0007669"/>
    <property type="project" value="UniProtKB-UniRule"/>
</dbReference>
<comment type="miscellaneous">
    <text evidence="13">The thiolation reaction likely consists of two steps: a first activation step by ATP to form an adenylated intermediate of the target base of tRNA, and a second nucleophilic substitution step of the sulfur (S) atom supplied by the hydrosulfide attached to the Fe-S cluster.</text>
</comment>
<comment type="subcellular location">
    <subcellularLocation>
        <location evidence="13">Cytoplasm</location>
    </subcellularLocation>
</comment>
<dbReference type="KEGG" id="ovb:NB640_05990"/>
<keyword evidence="12 13" id="KW-0411">Iron-sulfur</keyword>
<dbReference type="InterPro" id="IPR011063">
    <property type="entry name" value="TilS/TtcA_N"/>
</dbReference>
<feature type="binding site" evidence="13">
    <location>
        <position position="127"/>
    </location>
    <ligand>
        <name>[4Fe-4S] cluster</name>
        <dbReference type="ChEBI" id="CHEBI:49883"/>
    </ligand>
</feature>
<evidence type="ECO:0000256" key="1">
    <source>
        <dbReference type="ARBA" id="ARBA00022485"/>
    </source>
</evidence>
<dbReference type="GO" id="GO:0016783">
    <property type="term" value="F:sulfurtransferase activity"/>
    <property type="evidence" value="ECO:0007669"/>
    <property type="project" value="UniProtKB-UniRule"/>
</dbReference>
<evidence type="ECO:0000256" key="8">
    <source>
        <dbReference type="ARBA" id="ARBA00022840"/>
    </source>
</evidence>
<keyword evidence="1 13" id="KW-0004">4Fe-4S</keyword>
<keyword evidence="4 13" id="KW-0808">Transferase</keyword>
<evidence type="ECO:0000313" key="16">
    <source>
        <dbReference type="Proteomes" id="UP001156215"/>
    </source>
</evidence>
<protein>
    <recommendedName>
        <fullName evidence="13">tRNA-cytidine(32) 2-sulfurtransferase</fullName>
        <ecNumber evidence="13">2.8.1.-</ecNumber>
    </recommendedName>
    <alternativeName>
        <fullName evidence="13">Two-thiocytidine biosynthesis protein A</fullName>
    </alternativeName>
    <alternativeName>
        <fullName evidence="13">tRNA 2-thiocytidine biosynthesis protein TtcA</fullName>
    </alternativeName>
</protein>
<comment type="catalytic activity">
    <reaction evidence="13">
        <text>cytidine(32) in tRNA + S-sulfanyl-L-cysteinyl-[cysteine desulfurase] + AH2 + ATP = 2-thiocytidine(32) in tRNA + L-cysteinyl-[cysteine desulfurase] + A + AMP + diphosphate + H(+)</text>
        <dbReference type="Rhea" id="RHEA:57048"/>
        <dbReference type="Rhea" id="RHEA-COMP:10288"/>
        <dbReference type="Rhea" id="RHEA-COMP:12157"/>
        <dbReference type="Rhea" id="RHEA-COMP:12158"/>
        <dbReference type="Rhea" id="RHEA-COMP:14821"/>
        <dbReference type="ChEBI" id="CHEBI:13193"/>
        <dbReference type="ChEBI" id="CHEBI:15378"/>
        <dbReference type="ChEBI" id="CHEBI:17499"/>
        <dbReference type="ChEBI" id="CHEBI:29950"/>
        <dbReference type="ChEBI" id="CHEBI:30616"/>
        <dbReference type="ChEBI" id="CHEBI:33019"/>
        <dbReference type="ChEBI" id="CHEBI:61963"/>
        <dbReference type="ChEBI" id="CHEBI:82748"/>
        <dbReference type="ChEBI" id="CHEBI:141453"/>
        <dbReference type="ChEBI" id="CHEBI:456215"/>
    </reaction>
</comment>
<evidence type="ECO:0000256" key="4">
    <source>
        <dbReference type="ARBA" id="ARBA00022679"/>
    </source>
</evidence>
<keyword evidence="6 13" id="KW-0479">Metal-binding</keyword>
<evidence type="ECO:0000256" key="12">
    <source>
        <dbReference type="ARBA" id="ARBA00023014"/>
    </source>
</evidence>
<keyword evidence="5 13" id="KW-0819">tRNA processing</keyword>
<feature type="binding site" evidence="13">
    <location>
        <position position="215"/>
    </location>
    <ligand>
        <name>[4Fe-4S] cluster</name>
        <dbReference type="ChEBI" id="CHEBI:49883"/>
    </ligand>
</feature>
<comment type="similarity">
    <text evidence="13">Belongs to the TtcA family.</text>
</comment>
<dbReference type="InterPro" id="IPR014729">
    <property type="entry name" value="Rossmann-like_a/b/a_fold"/>
</dbReference>
<evidence type="ECO:0000256" key="7">
    <source>
        <dbReference type="ARBA" id="ARBA00022741"/>
    </source>
</evidence>
<keyword evidence="11 13" id="KW-0408">Iron</keyword>
<comment type="pathway">
    <text evidence="13">tRNA modification.</text>
</comment>
<keyword evidence="8 13" id="KW-0067">ATP-binding</keyword>
<organism evidence="15 16">
    <name type="scientific">Oxalobacter vibrioformis</name>
    <dbReference type="NCBI Taxonomy" id="933080"/>
    <lineage>
        <taxon>Bacteria</taxon>
        <taxon>Pseudomonadati</taxon>
        <taxon>Pseudomonadota</taxon>
        <taxon>Betaproteobacteria</taxon>
        <taxon>Burkholderiales</taxon>
        <taxon>Oxalobacteraceae</taxon>
        <taxon>Oxalobacter</taxon>
    </lineage>
</organism>
<keyword evidence="10 13" id="KW-0694">RNA-binding</keyword>
<dbReference type="GO" id="GO:0034227">
    <property type="term" value="P:tRNA thio-modification"/>
    <property type="evidence" value="ECO:0007669"/>
    <property type="project" value="UniProtKB-UniRule"/>
</dbReference>
<evidence type="ECO:0000256" key="2">
    <source>
        <dbReference type="ARBA" id="ARBA00022490"/>
    </source>
</evidence>
<dbReference type="GO" id="GO:0005524">
    <property type="term" value="F:ATP binding"/>
    <property type="evidence" value="ECO:0007669"/>
    <property type="project" value="UniProtKB-UniRule"/>
</dbReference>
<evidence type="ECO:0000256" key="11">
    <source>
        <dbReference type="ARBA" id="ARBA00023004"/>
    </source>
</evidence>
<keyword evidence="16" id="KW-1185">Reference proteome</keyword>
<dbReference type="RefSeq" id="WP_269310289.1">
    <property type="nucleotide sequence ID" value="NZ_CP098242.1"/>
</dbReference>
<dbReference type="HAMAP" id="MF_01850">
    <property type="entry name" value="TtcA"/>
    <property type="match status" value="1"/>
</dbReference>
<feature type="binding site" evidence="13">
    <location>
        <position position="124"/>
    </location>
    <ligand>
        <name>[4Fe-4S] cluster</name>
        <dbReference type="ChEBI" id="CHEBI:49883"/>
    </ligand>
</feature>